<gene>
    <name evidence="2" type="ORF">NCTC12958_01464</name>
</gene>
<feature type="transmembrane region" description="Helical" evidence="1">
    <location>
        <begin position="13"/>
        <end position="33"/>
    </location>
</feature>
<protein>
    <submittedName>
        <fullName evidence="2">Uncharacterized protein</fullName>
    </submittedName>
</protein>
<reference evidence="2 3" key="1">
    <citation type="submission" date="2018-06" db="EMBL/GenBank/DDBJ databases">
        <authorList>
            <consortium name="Pathogen Informatics"/>
            <person name="Doyle S."/>
        </authorList>
    </citation>
    <scope>NUCLEOTIDE SEQUENCE [LARGE SCALE GENOMIC DNA]</scope>
    <source>
        <strain evidence="2 3">NCTC12958</strain>
    </source>
</reference>
<keyword evidence="1" id="KW-0472">Membrane</keyword>
<proteinExistence type="predicted"/>
<dbReference type="EMBL" id="LS483339">
    <property type="protein sequence ID" value="SQF25264.1"/>
    <property type="molecule type" value="Genomic_DNA"/>
</dbReference>
<evidence type="ECO:0000256" key="1">
    <source>
        <dbReference type="SAM" id="Phobius"/>
    </source>
</evidence>
<sequence>MNKVYRNTRSFKMMTRGSFALFVISMLVSLYTIKE</sequence>
<name>A0A2X3U8T4_STRTR</name>
<organism evidence="2 3">
    <name type="scientific">Streptococcus thermophilus</name>
    <dbReference type="NCBI Taxonomy" id="1308"/>
    <lineage>
        <taxon>Bacteria</taxon>
        <taxon>Bacillati</taxon>
        <taxon>Bacillota</taxon>
        <taxon>Bacilli</taxon>
        <taxon>Lactobacillales</taxon>
        <taxon>Streptococcaceae</taxon>
        <taxon>Streptococcus</taxon>
    </lineage>
</organism>
<keyword evidence="1" id="KW-0812">Transmembrane</keyword>
<accession>A0A2X3U8T4</accession>
<evidence type="ECO:0000313" key="2">
    <source>
        <dbReference type="EMBL" id="SQF25264.1"/>
    </source>
</evidence>
<dbReference type="AlphaFoldDB" id="A0A2X3U8T4"/>
<evidence type="ECO:0000313" key="3">
    <source>
        <dbReference type="Proteomes" id="UP000249634"/>
    </source>
</evidence>
<keyword evidence="1" id="KW-1133">Transmembrane helix</keyword>
<dbReference type="Proteomes" id="UP000249634">
    <property type="component" value="Chromosome 1"/>
</dbReference>